<dbReference type="InterPro" id="IPR001261">
    <property type="entry name" value="ArgE/DapE_CS"/>
</dbReference>
<accession>A0ABW2G4B6</accession>
<dbReference type="Pfam" id="PF07687">
    <property type="entry name" value="M20_dimer"/>
    <property type="match status" value="1"/>
</dbReference>
<proteinExistence type="inferred from homology"/>
<dbReference type="SUPFAM" id="SSF55031">
    <property type="entry name" value="Bacterial exopeptidase dimerisation domain"/>
    <property type="match status" value="1"/>
</dbReference>
<dbReference type="Pfam" id="PF01546">
    <property type="entry name" value="Peptidase_M20"/>
    <property type="match status" value="1"/>
</dbReference>
<dbReference type="SUPFAM" id="SSF53187">
    <property type="entry name" value="Zn-dependent exopeptidases"/>
    <property type="match status" value="1"/>
</dbReference>
<evidence type="ECO:0000259" key="6">
    <source>
        <dbReference type="Pfam" id="PF07687"/>
    </source>
</evidence>
<evidence type="ECO:0000313" key="8">
    <source>
        <dbReference type="Proteomes" id="UP001596435"/>
    </source>
</evidence>
<comment type="caution">
    <text evidence="7">The sequence shown here is derived from an EMBL/GenBank/DDBJ whole genome shotgun (WGS) entry which is preliminary data.</text>
</comment>
<dbReference type="InterPro" id="IPR050072">
    <property type="entry name" value="Peptidase_M20A"/>
</dbReference>
<evidence type="ECO:0000256" key="2">
    <source>
        <dbReference type="ARBA" id="ARBA00006247"/>
    </source>
</evidence>
<dbReference type="PROSITE" id="PS00758">
    <property type="entry name" value="ARGE_DAPE_CPG2_1"/>
    <property type="match status" value="1"/>
</dbReference>
<evidence type="ECO:0000313" key="7">
    <source>
        <dbReference type="EMBL" id="MFC7184291.1"/>
    </source>
</evidence>
<dbReference type="NCBIfam" id="NF005913">
    <property type="entry name" value="PRK07906.1"/>
    <property type="match status" value="1"/>
</dbReference>
<dbReference type="InterPro" id="IPR002933">
    <property type="entry name" value="Peptidase_M20"/>
</dbReference>
<protein>
    <submittedName>
        <fullName evidence="7">M20/M25/M40 family metallo-hydrolase</fullName>
    </submittedName>
</protein>
<comment type="cofactor">
    <cofactor evidence="1">
        <name>Zn(2+)</name>
        <dbReference type="ChEBI" id="CHEBI:29105"/>
    </cofactor>
</comment>
<evidence type="ECO:0000256" key="4">
    <source>
        <dbReference type="ARBA" id="ARBA00022801"/>
    </source>
</evidence>
<dbReference type="Gene3D" id="3.40.630.10">
    <property type="entry name" value="Zn peptidases"/>
    <property type="match status" value="1"/>
</dbReference>
<evidence type="ECO:0000256" key="1">
    <source>
        <dbReference type="ARBA" id="ARBA00001947"/>
    </source>
</evidence>
<feature type="domain" description="Peptidase M20 dimerisation" evidence="6">
    <location>
        <begin position="206"/>
        <end position="340"/>
    </location>
</feature>
<organism evidence="7 8">
    <name type="scientific">Kitasatospora paranensis</name>
    <dbReference type="NCBI Taxonomy" id="258053"/>
    <lineage>
        <taxon>Bacteria</taxon>
        <taxon>Bacillati</taxon>
        <taxon>Actinomycetota</taxon>
        <taxon>Actinomycetes</taxon>
        <taxon>Kitasatosporales</taxon>
        <taxon>Streptomycetaceae</taxon>
        <taxon>Kitasatospora</taxon>
    </lineage>
</organism>
<dbReference type="EMBL" id="JBHTAJ010000095">
    <property type="protein sequence ID" value="MFC7184291.1"/>
    <property type="molecule type" value="Genomic_DNA"/>
</dbReference>
<evidence type="ECO:0000256" key="3">
    <source>
        <dbReference type="ARBA" id="ARBA00022723"/>
    </source>
</evidence>
<dbReference type="InterPro" id="IPR011650">
    <property type="entry name" value="Peptidase_M20_dimer"/>
</dbReference>
<keyword evidence="3" id="KW-0479">Metal-binding</keyword>
<name>A0ABW2G4B6_9ACTN</name>
<dbReference type="InterPro" id="IPR036264">
    <property type="entry name" value="Bact_exopeptidase_dim_dom"/>
</dbReference>
<sequence>MTAAPPPAEPAVPVPEDGEAARICRELLRIDSTNPGDGGGPGERAAAECVAELLAGAGADPLLVEAAPRRASVLARIPGTEPALAPLLVHGHLDTVPFEAADWARHPLSGDFHDGCLWGRGAVDMKGTLAMTLAVVRSWARSGRRPRRDLVLAFLADEESTGEYGARYVAARHRDRLDGCREAIGESGGYSVPVGADARIYPVAVGERCTAWMRLTATGPAGHGSRAAAGNAVATLVHALSRLAAYSWPVRLTPPVEALLAELERVLGTTIDRERLEAEAARLGRAGELFAHTVRNSANPTVLEAGHKVNVMPGTAGAQVDGRYLPGTREEFLETVERLLGPGVAREFINLEDAVAGDPTGPAFRAMADALRAEDPDGHPVPYLMSGGTDAKTFNRLGIACYGFAPLLMGPELHYQRMFHGVDERVPVEGLEFGVRVLDRFLGSY</sequence>
<keyword evidence="5" id="KW-0862">Zinc</keyword>
<dbReference type="Proteomes" id="UP001596435">
    <property type="component" value="Unassembled WGS sequence"/>
</dbReference>
<dbReference type="Gene3D" id="3.30.70.360">
    <property type="match status" value="1"/>
</dbReference>
<dbReference type="PROSITE" id="PS00759">
    <property type="entry name" value="ARGE_DAPE_CPG2_2"/>
    <property type="match status" value="1"/>
</dbReference>
<dbReference type="PANTHER" id="PTHR43808">
    <property type="entry name" value="ACETYLORNITHINE DEACETYLASE"/>
    <property type="match status" value="1"/>
</dbReference>
<keyword evidence="4" id="KW-0378">Hydrolase</keyword>
<keyword evidence="8" id="KW-1185">Reference proteome</keyword>
<evidence type="ECO:0000256" key="5">
    <source>
        <dbReference type="ARBA" id="ARBA00022833"/>
    </source>
</evidence>
<gene>
    <name evidence="7" type="ORF">ACFQMG_32540</name>
</gene>
<reference evidence="8" key="1">
    <citation type="journal article" date="2019" name="Int. J. Syst. Evol. Microbiol.">
        <title>The Global Catalogue of Microorganisms (GCM) 10K type strain sequencing project: providing services to taxonomists for standard genome sequencing and annotation.</title>
        <authorList>
            <consortium name="The Broad Institute Genomics Platform"/>
            <consortium name="The Broad Institute Genome Sequencing Center for Infectious Disease"/>
            <person name="Wu L."/>
            <person name="Ma J."/>
        </authorList>
    </citation>
    <scope>NUCLEOTIDE SEQUENCE [LARGE SCALE GENOMIC DNA]</scope>
    <source>
        <strain evidence="8">CGMCC 1.12859</strain>
    </source>
</reference>
<comment type="similarity">
    <text evidence="2">Belongs to the peptidase M20A family.</text>
</comment>
<dbReference type="Gene3D" id="1.10.150.900">
    <property type="match status" value="1"/>
</dbReference>
<dbReference type="RefSeq" id="WP_345704403.1">
    <property type="nucleotide sequence ID" value="NZ_BAABKV010000001.1"/>
</dbReference>
<dbReference type="PANTHER" id="PTHR43808:SF8">
    <property type="entry name" value="PEPTIDASE M20 DIMERISATION DOMAIN-CONTAINING PROTEIN"/>
    <property type="match status" value="1"/>
</dbReference>